<dbReference type="EMBL" id="SJPZ01000002">
    <property type="protein sequence ID" value="TWU63219.1"/>
    <property type="molecule type" value="Genomic_DNA"/>
</dbReference>
<dbReference type="SUPFAM" id="SSF51306">
    <property type="entry name" value="LexA/Signal peptidase"/>
    <property type="match status" value="2"/>
</dbReference>
<organism evidence="7 8">
    <name type="scientific">Crateriforma conspicua</name>
    <dbReference type="NCBI Taxonomy" id="2527996"/>
    <lineage>
        <taxon>Bacteria</taxon>
        <taxon>Pseudomonadati</taxon>
        <taxon>Planctomycetota</taxon>
        <taxon>Planctomycetia</taxon>
        <taxon>Planctomycetales</taxon>
        <taxon>Planctomycetaceae</taxon>
        <taxon>Crateriforma</taxon>
    </lineage>
</organism>
<keyword evidence="4" id="KW-0812">Transmembrane</keyword>
<keyword evidence="4" id="KW-0645">Protease</keyword>
<name>A0A5C6FP88_9PLAN</name>
<protein>
    <recommendedName>
        <fullName evidence="2 4">Signal peptidase I</fullName>
        <ecNumber evidence="4">3.4.21.89</ecNumber>
    </recommendedName>
</protein>
<evidence type="ECO:0000256" key="3">
    <source>
        <dbReference type="PIRSR" id="PIRSR600223-1"/>
    </source>
</evidence>
<evidence type="ECO:0000256" key="2">
    <source>
        <dbReference type="ARBA" id="ARBA00019232"/>
    </source>
</evidence>
<dbReference type="GO" id="GO:0004252">
    <property type="term" value="F:serine-type endopeptidase activity"/>
    <property type="evidence" value="ECO:0007669"/>
    <property type="project" value="InterPro"/>
</dbReference>
<dbReference type="EC" id="3.4.21.89" evidence="4"/>
<dbReference type="CDD" id="cd06530">
    <property type="entry name" value="S26_SPase_I"/>
    <property type="match status" value="1"/>
</dbReference>
<dbReference type="Pfam" id="PF10502">
    <property type="entry name" value="Peptidase_S26"/>
    <property type="match status" value="1"/>
</dbReference>
<accession>A0A5C6FP88</accession>
<reference evidence="7 8" key="1">
    <citation type="submission" date="2019-02" db="EMBL/GenBank/DDBJ databases">
        <title>Deep-cultivation of Planctomycetes and their phenomic and genomic characterization uncovers novel biology.</title>
        <authorList>
            <person name="Wiegand S."/>
            <person name="Jogler M."/>
            <person name="Boedeker C."/>
            <person name="Pinto D."/>
            <person name="Vollmers J."/>
            <person name="Rivas-Marin E."/>
            <person name="Kohn T."/>
            <person name="Peeters S.H."/>
            <person name="Heuer A."/>
            <person name="Rast P."/>
            <person name="Oberbeckmann S."/>
            <person name="Bunk B."/>
            <person name="Jeske O."/>
            <person name="Meyerdierks A."/>
            <person name="Storesund J.E."/>
            <person name="Kallscheuer N."/>
            <person name="Luecker S."/>
            <person name="Lage O.M."/>
            <person name="Pohl T."/>
            <person name="Merkel B.J."/>
            <person name="Hornburger P."/>
            <person name="Mueller R.-W."/>
            <person name="Bruemmer F."/>
            <person name="Labrenz M."/>
            <person name="Spormann A.M."/>
            <person name="Op Den Camp H."/>
            <person name="Overmann J."/>
            <person name="Amann R."/>
            <person name="Jetten M.S.M."/>
            <person name="Mascher T."/>
            <person name="Medema M.H."/>
            <person name="Devos D.P."/>
            <person name="Kaster A.-K."/>
            <person name="Ovreas L."/>
            <person name="Rohde M."/>
            <person name="Galperin M.Y."/>
            <person name="Jogler C."/>
        </authorList>
    </citation>
    <scope>NUCLEOTIDE SEQUENCE [LARGE SCALE GENOMIC DNA]</scope>
    <source>
        <strain evidence="7 8">V7</strain>
    </source>
</reference>
<proteinExistence type="inferred from homology"/>
<feature type="domain" description="Peptidase S26" evidence="6">
    <location>
        <begin position="187"/>
        <end position="245"/>
    </location>
</feature>
<feature type="transmembrane region" description="Helical" evidence="4">
    <location>
        <begin position="101"/>
        <end position="122"/>
    </location>
</feature>
<evidence type="ECO:0000313" key="8">
    <source>
        <dbReference type="Proteomes" id="UP000316476"/>
    </source>
</evidence>
<dbReference type="PANTHER" id="PTHR43390">
    <property type="entry name" value="SIGNAL PEPTIDASE I"/>
    <property type="match status" value="1"/>
</dbReference>
<dbReference type="AlphaFoldDB" id="A0A5C6FP88"/>
<dbReference type="InterPro" id="IPR019533">
    <property type="entry name" value="Peptidase_S26"/>
</dbReference>
<comment type="subcellular location">
    <subcellularLocation>
        <location evidence="4">Membrane</location>
        <topology evidence="4">Single-pass type II membrane protein</topology>
    </subcellularLocation>
</comment>
<evidence type="ECO:0000256" key="5">
    <source>
        <dbReference type="SAM" id="MobiDB-lite"/>
    </source>
</evidence>
<comment type="caution">
    <text evidence="7">The sequence shown here is derived from an EMBL/GenBank/DDBJ whole genome shotgun (WGS) entry which is preliminary data.</text>
</comment>
<dbReference type="InterPro" id="IPR000223">
    <property type="entry name" value="Pept_S26A_signal_pept_1"/>
</dbReference>
<evidence type="ECO:0000256" key="1">
    <source>
        <dbReference type="ARBA" id="ARBA00009370"/>
    </source>
</evidence>
<keyword evidence="4 7" id="KW-0378">Hydrolase</keyword>
<evidence type="ECO:0000313" key="7">
    <source>
        <dbReference type="EMBL" id="TWU63219.1"/>
    </source>
</evidence>
<sequence>MARIDAGYAPPVCSFRSGPTANLSVVSVALSTFNSRNFVFEPRGWSMNRRNKNRPSGQRDDQTGGNQPDGNEAVGDEVKLSPAAARAQEIRTGAQRETVEAFVVAFILALLFRAFLAEAFVIPTGSMAPTLMGAHKEIDCDRCGQRFRIGASWEQRGPVTENVVVGGVCPNCRHANSLDLRNEANDATFSGDRILVSKFSYALSDPERWDVIVFKFPGNPKQNYIKRLVGLPEETVTLRHGDVYARPTGSQDADQILRKPDRTLLSMRHLVYDSDHQSPELIQADYPSRFQPWRPGATQPPQDSWQVSRDDDGMTARLDTAPASGTQWLRYYHRWPSQSQWDQADQGLSLASVDPYSSRAITDFYQYNSFAIVEAGAIYNTKPATFRGNGLSRMLGGGYGGGEFRDDFQSGGDLEQFSRYQFGTYQTGTDGMHWVGDLMIQTDIETDADAKTATLELVESGVQFRCDIDLSDGTAKLSILRDGQSFAFDDDVATPSASTGVRAGGRHQIRFSNFDDQLLLWVDGDLVSFDSPTSYAGLSIVPFDQRRPRFDGPGNPLDAAPVAIGVDGAATVHQVRIDRDKYYVATTDSRGGVHDYDLRLVSEVGGAMDMSGWGPQLQARLADRESWETLSIWNARRSAEFVMEKDQFFPMGDNSPESLDARCWAGTKEFGQPRSVDEDAYLYSEAHYVPRDLLVGKALLVFWPHPWNRPIPFTPNFKRMKLIR</sequence>
<evidence type="ECO:0000256" key="4">
    <source>
        <dbReference type="RuleBase" id="RU362042"/>
    </source>
</evidence>
<dbReference type="NCBIfam" id="TIGR02227">
    <property type="entry name" value="sigpep_I_bact"/>
    <property type="match status" value="1"/>
</dbReference>
<keyword evidence="4" id="KW-0472">Membrane</keyword>
<dbReference type="GO" id="GO:0006465">
    <property type="term" value="P:signal peptide processing"/>
    <property type="evidence" value="ECO:0007669"/>
    <property type="project" value="InterPro"/>
</dbReference>
<comment type="similarity">
    <text evidence="1 4">Belongs to the peptidase S26 family.</text>
</comment>
<dbReference type="GO" id="GO:0009003">
    <property type="term" value="F:signal peptidase activity"/>
    <property type="evidence" value="ECO:0007669"/>
    <property type="project" value="UniProtKB-EC"/>
</dbReference>
<dbReference type="Gene3D" id="2.10.109.10">
    <property type="entry name" value="Umud Fragment, subunit A"/>
    <property type="match status" value="2"/>
</dbReference>
<evidence type="ECO:0000259" key="6">
    <source>
        <dbReference type="Pfam" id="PF10502"/>
    </source>
</evidence>
<dbReference type="GO" id="GO:0016020">
    <property type="term" value="C:membrane"/>
    <property type="evidence" value="ECO:0007669"/>
    <property type="project" value="UniProtKB-SubCell"/>
</dbReference>
<feature type="active site" evidence="3">
    <location>
        <position position="126"/>
    </location>
</feature>
<dbReference type="PANTHER" id="PTHR43390:SF1">
    <property type="entry name" value="CHLOROPLAST PROCESSING PEPTIDASE"/>
    <property type="match status" value="1"/>
</dbReference>
<gene>
    <name evidence="7" type="primary">lepB</name>
    <name evidence="7" type="ORF">V7x_49590</name>
</gene>
<feature type="region of interest" description="Disordered" evidence="5">
    <location>
        <begin position="46"/>
        <end position="79"/>
    </location>
</feature>
<comment type="catalytic activity">
    <reaction evidence="4">
        <text>Cleavage of hydrophobic, N-terminal signal or leader sequences from secreted and periplasmic proteins.</text>
        <dbReference type="EC" id="3.4.21.89"/>
    </reaction>
</comment>
<keyword evidence="4" id="KW-1133">Transmembrane helix</keyword>
<feature type="active site" evidence="3">
    <location>
        <position position="226"/>
    </location>
</feature>
<dbReference type="InterPro" id="IPR036286">
    <property type="entry name" value="LexA/Signal_pep-like_sf"/>
</dbReference>
<dbReference type="Proteomes" id="UP000316476">
    <property type="component" value="Unassembled WGS sequence"/>
</dbReference>